<dbReference type="InterPro" id="IPR023210">
    <property type="entry name" value="NADP_OxRdtase_dom"/>
</dbReference>
<accession>Q023J1</accession>
<dbReference type="SUPFAM" id="SSF51430">
    <property type="entry name" value="NAD(P)-linked oxidoreductase"/>
    <property type="match status" value="1"/>
</dbReference>
<sequence>MEYRLLGASGLQVSVLSFGTMTLGGEGRFAAMGNVQVEEARRQIEICIEAGVNLFDTADIYSFGKSEEVLGQALGALRKDIVLATKVFVGLEPGANKSGLTRRHIMEACEASLRRLGTDTIDLYQAHNFDALTPLEETLRAFDDLIRSGKIRYAGCSNYSGWQLMKAHSTSDRLAVQRYISQQINYSLLARDAEHELVPAGLDQHTGIMAWSPLQFGLLSGKFRRGQAKPSESRLNTLDAPGTIDEERLYRIVDALAEIAAVRNVSVSQVALNWVTCKPGVDTVIIGARTDQQLRDNLAAAAWRLTPAEVERLDEVSALPLPYPYWHQQKFAADRNPPLPHTR</sequence>
<dbReference type="PANTHER" id="PTHR43364:SF18">
    <property type="entry name" value="OXIDOREDUCTASE"/>
    <property type="match status" value="1"/>
</dbReference>
<dbReference type="GO" id="GO:0005829">
    <property type="term" value="C:cytosol"/>
    <property type="evidence" value="ECO:0007669"/>
    <property type="project" value="TreeGrafter"/>
</dbReference>
<dbReference type="InterPro" id="IPR036812">
    <property type="entry name" value="NAD(P)_OxRdtase_dom_sf"/>
</dbReference>
<dbReference type="FunFam" id="3.20.20.100:FF:000004">
    <property type="entry name" value="Oxidoreductase, aldo/keto reductase"/>
    <property type="match status" value="1"/>
</dbReference>
<keyword evidence="1" id="KW-0560">Oxidoreductase</keyword>
<dbReference type="GO" id="GO:0016491">
    <property type="term" value="F:oxidoreductase activity"/>
    <property type="evidence" value="ECO:0007669"/>
    <property type="project" value="UniProtKB-KW"/>
</dbReference>
<proteinExistence type="predicted"/>
<organism evidence="3">
    <name type="scientific">Solibacter usitatus (strain Ellin6076)</name>
    <dbReference type="NCBI Taxonomy" id="234267"/>
    <lineage>
        <taxon>Bacteria</taxon>
        <taxon>Pseudomonadati</taxon>
        <taxon>Acidobacteriota</taxon>
        <taxon>Terriglobia</taxon>
        <taxon>Bryobacterales</taxon>
        <taxon>Solibacteraceae</taxon>
        <taxon>Candidatus Solibacter</taxon>
    </lineage>
</organism>
<dbReference type="InterPro" id="IPR050523">
    <property type="entry name" value="AKR_Detox_Biosynth"/>
</dbReference>
<dbReference type="InParanoid" id="Q023J1"/>
<evidence type="ECO:0000259" key="2">
    <source>
        <dbReference type="Pfam" id="PF00248"/>
    </source>
</evidence>
<gene>
    <name evidence="3" type="ordered locus">Acid_2863</name>
</gene>
<dbReference type="CDD" id="cd19091">
    <property type="entry name" value="AKR_PsAKR"/>
    <property type="match status" value="1"/>
</dbReference>
<evidence type="ECO:0000256" key="1">
    <source>
        <dbReference type="ARBA" id="ARBA00023002"/>
    </source>
</evidence>
<dbReference type="Pfam" id="PF00248">
    <property type="entry name" value="Aldo_ket_red"/>
    <property type="match status" value="1"/>
</dbReference>
<dbReference type="EMBL" id="CP000473">
    <property type="protein sequence ID" value="ABJ83849.1"/>
    <property type="molecule type" value="Genomic_DNA"/>
</dbReference>
<dbReference type="eggNOG" id="COG0667">
    <property type="taxonomic scope" value="Bacteria"/>
</dbReference>
<dbReference type="KEGG" id="sus:Acid_2863"/>
<name>Q023J1_SOLUE</name>
<dbReference type="AlphaFoldDB" id="Q023J1"/>
<evidence type="ECO:0000313" key="3">
    <source>
        <dbReference type="EMBL" id="ABJ83849.1"/>
    </source>
</evidence>
<dbReference type="HOGENOM" id="CLU_023205_2_0_0"/>
<dbReference type="PANTHER" id="PTHR43364">
    <property type="entry name" value="NADH-SPECIFIC METHYLGLYOXAL REDUCTASE-RELATED"/>
    <property type="match status" value="1"/>
</dbReference>
<reference evidence="3" key="1">
    <citation type="submission" date="2006-10" db="EMBL/GenBank/DDBJ databases">
        <title>Complete sequence of Solibacter usitatus Ellin6076.</title>
        <authorList>
            <consortium name="US DOE Joint Genome Institute"/>
            <person name="Copeland A."/>
            <person name="Lucas S."/>
            <person name="Lapidus A."/>
            <person name="Barry K."/>
            <person name="Detter J.C."/>
            <person name="Glavina del Rio T."/>
            <person name="Hammon N."/>
            <person name="Israni S."/>
            <person name="Dalin E."/>
            <person name="Tice H."/>
            <person name="Pitluck S."/>
            <person name="Thompson L.S."/>
            <person name="Brettin T."/>
            <person name="Bruce D."/>
            <person name="Han C."/>
            <person name="Tapia R."/>
            <person name="Gilna P."/>
            <person name="Schmutz J."/>
            <person name="Larimer F."/>
            <person name="Land M."/>
            <person name="Hauser L."/>
            <person name="Kyrpides N."/>
            <person name="Mikhailova N."/>
            <person name="Janssen P.H."/>
            <person name="Kuske C.R."/>
            <person name="Richardson P."/>
        </authorList>
    </citation>
    <scope>NUCLEOTIDE SEQUENCE</scope>
    <source>
        <strain evidence="3">Ellin6076</strain>
    </source>
</reference>
<feature type="domain" description="NADP-dependent oxidoreductase" evidence="2">
    <location>
        <begin position="16"/>
        <end position="317"/>
    </location>
</feature>
<dbReference type="OrthoDB" id="9773828at2"/>
<dbReference type="STRING" id="234267.Acid_2863"/>
<dbReference type="Gene3D" id="3.20.20.100">
    <property type="entry name" value="NADP-dependent oxidoreductase domain"/>
    <property type="match status" value="1"/>
</dbReference>
<protein>
    <submittedName>
        <fullName evidence="3">Aldo/keto reductase</fullName>
    </submittedName>
</protein>